<dbReference type="Gene3D" id="3.40.50.1820">
    <property type="entry name" value="alpha/beta hydrolase"/>
    <property type="match status" value="3"/>
</dbReference>
<dbReference type="InterPro" id="IPR018202">
    <property type="entry name" value="Ser_caboxypep_ser_AS"/>
</dbReference>
<keyword evidence="3 6" id="KW-0645">Protease</keyword>
<dbReference type="EMBL" id="KZ613828">
    <property type="protein sequence ID" value="PMD58172.1"/>
    <property type="molecule type" value="Genomic_DNA"/>
</dbReference>
<evidence type="ECO:0000313" key="8">
    <source>
        <dbReference type="Proteomes" id="UP000235371"/>
    </source>
</evidence>
<evidence type="ECO:0000256" key="6">
    <source>
        <dbReference type="RuleBase" id="RU361156"/>
    </source>
</evidence>
<accession>A0A2J6T574</accession>
<dbReference type="InParanoid" id="A0A2J6T574"/>
<evidence type="ECO:0000256" key="4">
    <source>
        <dbReference type="ARBA" id="ARBA00022801"/>
    </source>
</evidence>
<keyword evidence="4 6" id="KW-0378">Hydrolase</keyword>
<organism evidence="7 8">
    <name type="scientific">Hyaloscypha bicolor E</name>
    <dbReference type="NCBI Taxonomy" id="1095630"/>
    <lineage>
        <taxon>Eukaryota</taxon>
        <taxon>Fungi</taxon>
        <taxon>Dikarya</taxon>
        <taxon>Ascomycota</taxon>
        <taxon>Pezizomycotina</taxon>
        <taxon>Leotiomycetes</taxon>
        <taxon>Helotiales</taxon>
        <taxon>Hyaloscyphaceae</taxon>
        <taxon>Hyaloscypha</taxon>
        <taxon>Hyaloscypha bicolor</taxon>
    </lineage>
</organism>
<proteinExistence type="inferred from homology"/>
<dbReference type="GO" id="GO:0006508">
    <property type="term" value="P:proteolysis"/>
    <property type="evidence" value="ECO:0007669"/>
    <property type="project" value="UniProtKB-KW"/>
</dbReference>
<dbReference type="Proteomes" id="UP000235371">
    <property type="component" value="Unassembled WGS sequence"/>
</dbReference>
<dbReference type="GeneID" id="36593002"/>
<comment type="similarity">
    <text evidence="1 6">Belongs to the peptidase S10 family.</text>
</comment>
<dbReference type="STRING" id="1095630.A0A2J6T574"/>
<dbReference type="InterPro" id="IPR029058">
    <property type="entry name" value="AB_hydrolase_fold"/>
</dbReference>
<evidence type="ECO:0000256" key="2">
    <source>
        <dbReference type="ARBA" id="ARBA00022645"/>
    </source>
</evidence>
<keyword evidence="5" id="KW-0325">Glycoprotein</keyword>
<evidence type="ECO:0000256" key="3">
    <source>
        <dbReference type="ARBA" id="ARBA00022670"/>
    </source>
</evidence>
<reference evidence="7 8" key="1">
    <citation type="submission" date="2016-04" db="EMBL/GenBank/DDBJ databases">
        <title>A degradative enzymes factory behind the ericoid mycorrhizal symbiosis.</title>
        <authorList>
            <consortium name="DOE Joint Genome Institute"/>
            <person name="Martino E."/>
            <person name="Morin E."/>
            <person name="Grelet G."/>
            <person name="Kuo A."/>
            <person name="Kohler A."/>
            <person name="Daghino S."/>
            <person name="Barry K."/>
            <person name="Choi C."/>
            <person name="Cichocki N."/>
            <person name="Clum A."/>
            <person name="Copeland A."/>
            <person name="Hainaut M."/>
            <person name="Haridas S."/>
            <person name="Labutti K."/>
            <person name="Lindquist E."/>
            <person name="Lipzen A."/>
            <person name="Khouja H.-R."/>
            <person name="Murat C."/>
            <person name="Ohm R."/>
            <person name="Olson A."/>
            <person name="Spatafora J."/>
            <person name="Veneault-Fourrey C."/>
            <person name="Henrissat B."/>
            <person name="Grigoriev I."/>
            <person name="Martin F."/>
            <person name="Perotto S."/>
        </authorList>
    </citation>
    <scope>NUCLEOTIDE SEQUENCE [LARGE SCALE GENOMIC DNA]</scope>
    <source>
        <strain evidence="7 8">E</strain>
    </source>
</reference>
<dbReference type="InterPro" id="IPR001563">
    <property type="entry name" value="Peptidase_S10"/>
</dbReference>
<dbReference type="Gene3D" id="1.10.287.410">
    <property type="match status" value="1"/>
</dbReference>
<dbReference type="PANTHER" id="PTHR11802">
    <property type="entry name" value="SERINE PROTEASE FAMILY S10 SERINE CARBOXYPEPTIDASE"/>
    <property type="match status" value="1"/>
</dbReference>
<protein>
    <recommendedName>
        <fullName evidence="6">Carboxypeptidase</fullName>
        <ecNumber evidence="6">3.4.16.-</ecNumber>
    </recommendedName>
</protein>
<evidence type="ECO:0000313" key="7">
    <source>
        <dbReference type="EMBL" id="PMD58172.1"/>
    </source>
</evidence>
<keyword evidence="8" id="KW-1185">Reference proteome</keyword>
<gene>
    <name evidence="7" type="ORF">K444DRAFT_644110</name>
</gene>
<keyword evidence="2 6" id="KW-0121">Carboxypeptidase</keyword>
<dbReference type="Pfam" id="PF00450">
    <property type="entry name" value="Peptidase_S10"/>
    <property type="match status" value="2"/>
</dbReference>
<dbReference type="PANTHER" id="PTHR11802:SF64">
    <property type="entry name" value="CARBOXYPEPTIDASE"/>
    <property type="match status" value="1"/>
</dbReference>
<evidence type="ECO:0000256" key="5">
    <source>
        <dbReference type="ARBA" id="ARBA00023180"/>
    </source>
</evidence>
<dbReference type="GO" id="GO:0000324">
    <property type="term" value="C:fungal-type vacuole"/>
    <property type="evidence" value="ECO:0007669"/>
    <property type="project" value="TreeGrafter"/>
</dbReference>
<dbReference type="AlphaFoldDB" id="A0A2J6T574"/>
<dbReference type="EC" id="3.4.16.-" evidence="6"/>
<evidence type="ECO:0000256" key="1">
    <source>
        <dbReference type="ARBA" id="ARBA00009431"/>
    </source>
</evidence>
<sequence>MGIPVRFREDPTGICELDPNVKRCSGYVDVTEDQHIFFWFFKTRNVDPTTASITVWINGAIITLPNAICPDYKQSLGTSGTYSYANESLTATHDAAPNFYRILQGFMGAMPQYSRSGFHISSESYGGHYGPIFNEYIEAQNAMKIPGARHIMLETVLIGNGRYDPPLQYQAYYNYSVFPGNTHDYSPFNASVQAQFYNNSYGAGNCVDQIKNCAARVINEICMSAYLNTPKVPAAIRAYQGYSESSNAVFQVFTATGDDNREVGTIEALRQLIKQNVTIMLYAGDADYKVASPFRFAPGFDCAGFVNISTTDNVVHGQVKQAGKISLPLAALSIFEQAINGKDAAKGALTASRGYLTEGAKDSTYREGNSMIQLSVLPAMRHGAGQKKGGAGAF</sequence>
<dbReference type="PROSITE" id="PS00131">
    <property type="entry name" value="CARBOXYPEPT_SER_SER"/>
    <property type="match status" value="1"/>
</dbReference>
<dbReference type="GO" id="GO:0004185">
    <property type="term" value="F:serine-type carboxypeptidase activity"/>
    <property type="evidence" value="ECO:0007669"/>
    <property type="project" value="UniProtKB-UniRule"/>
</dbReference>
<dbReference type="SUPFAM" id="SSF53474">
    <property type="entry name" value="alpha/beta-Hydrolases"/>
    <property type="match status" value="1"/>
</dbReference>
<dbReference type="OrthoDB" id="443318at2759"/>
<name>A0A2J6T574_9HELO</name>
<dbReference type="RefSeq" id="XP_024735076.1">
    <property type="nucleotide sequence ID" value="XM_024884925.1"/>
</dbReference>